<reference evidence="2 3" key="1">
    <citation type="submission" date="2014-12" db="EMBL/GenBank/DDBJ databases">
        <title>Comparative genomics of the lactic acid bacteria isolated from the honey bee gut.</title>
        <authorList>
            <person name="Ellegaard K.M."/>
            <person name="Tamarit D."/>
            <person name="Javelind E."/>
            <person name="Olofsson T."/>
            <person name="Andersson S.G."/>
            <person name="Vasquez A."/>
        </authorList>
    </citation>
    <scope>NUCLEOTIDE SEQUENCE [LARGE SCALE GENOMIC DNA]</scope>
    <source>
        <strain evidence="2 3">Hon2</strain>
    </source>
</reference>
<dbReference type="HOGENOM" id="CLU_1978704_0_0_9"/>
<comment type="caution">
    <text evidence="2">The sequence shown here is derived from an EMBL/GenBank/DDBJ whole genome shotgun (WGS) entry which is preliminary data.</text>
</comment>
<evidence type="ECO:0000313" key="3">
    <source>
        <dbReference type="Proteomes" id="UP000033695"/>
    </source>
</evidence>
<proteinExistence type="predicted"/>
<dbReference type="Proteomes" id="UP000033695">
    <property type="component" value="Unassembled WGS sequence"/>
</dbReference>
<evidence type="ECO:0000256" key="1">
    <source>
        <dbReference type="SAM" id="Phobius"/>
    </source>
</evidence>
<dbReference type="RefSeq" id="WP_045922938.1">
    <property type="nucleotide sequence ID" value="NZ_JBHTHW010000008.1"/>
</dbReference>
<dbReference type="PATRIC" id="fig|1218508.4.peg.1066"/>
<protein>
    <submittedName>
        <fullName evidence="2">Uncharacterized protein</fullName>
    </submittedName>
</protein>
<dbReference type="AlphaFoldDB" id="A0A0F4KRQ6"/>
<name>A0A0F4KRQ6_9LACO</name>
<accession>A0A0F4KRQ6</accession>
<gene>
    <name evidence="2" type="ORF">JG29_10810</name>
</gene>
<keyword evidence="1" id="KW-0812">Transmembrane</keyword>
<feature type="transmembrane region" description="Helical" evidence="1">
    <location>
        <begin position="54"/>
        <end position="80"/>
    </location>
</feature>
<organism evidence="2 3">
    <name type="scientific">Bombilactobacillus mellis</name>
    <dbReference type="NCBI Taxonomy" id="1218508"/>
    <lineage>
        <taxon>Bacteria</taxon>
        <taxon>Bacillati</taxon>
        <taxon>Bacillota</taxon>
        <taxon>Bacilli</taxon>
        <taxon>Lactobacillales</taxon>
        <taxon>Lactobacillaceae</taxon>
        <taxon>Bombilactobacillus</taxon>
    </lineage>
</organism>
<keyword evidence="1" id="KW-1133">Transmembrane helix</keyword>
<dbReference type="OrthoDB" id="10017153at2"/>
<sequence length="126" mass="14721">MRKFNTGNNPQNKQPINQNLQTDYLGYFESGQLNDLNQNRTINYKRIWITPLDYLIIIIGLIGIAASIWPPIICICLLILRNLGIVNPITIRINDKKIKITKDDYARLEHRKPMLEQKPNTTKYNK</sequence>
<evidence type="ECO:0000313" key="2">
    <source>
        <dbReference type="EMBL" id="KJY48674.1"/>
    </source>
</evidence>
<keyword evidence="1" id="KW-0472">Membrane</keyword>
<dbReference type="EMBL" id="JXBZ01000008">
    <property type="protein sequence ID" value="KJY48674.1"/>
    <property type="molecule type" value="Genomic_DNA"/>
</dbReference>
<keyword evidence="3" id="KW-1185">Reference proteome</keyword>